<comment type="similarity">
    <text evidence="3">Belongs to the orthopoxvirus OPG157 family.</text>
</comment>
<evidence type="ECO:0000256" key="4">
    <source>
        <dbReference type="ARBA" id="ARBA00034882"/>
    </source>
</evidence>
<evidence type="ECO:0000256" key="5">
    <source>
        <dbReference type="ARBA" id="ARBA00046375"/>
    </source>
</evidence>
<organism evidence="6 7">
    <name type="scientific">Raccoon poxvirus</name>
    <name type="common">RCN</name>
    <dbReference type="NCBI Taxonomy" id="10256"/>
    <lineage>
        <taxon>Viruses</taxon>
        <taxon>Varidnaviria</taxon>
        <taxon>Bamfordvirae</taxon>
        <taxon>Nucleocytoviricota</taxon>
        <taxon>Pokkesviricetes</taxon>
        <taxon>Chitovirales</taxon>
        <taxon>Poxviridae</taxon>
        <taxon>Chordopoxvirinae</taxon>
        <taxon>Orthopoxvirus</taxon>
        <taxon>Orthopoxvirus raccoonpox</taxon>
    </lineage>
</organism>
<dbReference type="GeneID" id="24528180"/>
<dbReference type="Proteomes" id="UP000101745">
    <property type="component" value="Segment"/>
</dbReference>
<dbReference type="RefSeq" id="YP_009143458.1">
    <property type="nucleotide sequence ID" value="NC_027213.1"/>
</dbReference>
<dbReference type="KEGG" id="vg:24528180"/>
<protein>
    <recommendedName>
        <fullName evidence="4">Protein OPG157</fullName>
    </recommendedName>
</protein>
<keyword evidence="2" id="KW-0597">Phosphoprotein</keyword>
<dbReference type="EMBL" id="KP143769">
    <property type="protein sequence ID" value="AKJ93779.1"/>
    <property type="molecule type" value="Genomic_DNA"/>
</dbReference>
<dbReference type="OrthoDB" id="26384at10239"/>
<dbReference type="Pfam" id="PF06015">
    <property type="entry name" value="Chordopox_A30L"/>
    <property type="match status" value="1"/>
</dbReference>
<comment type="subunit">
    <text evidence="5">Interacts with protein OPG092; the interaction stabilizes both proteins. Interacts with protein OPG062.</text>
</comment>
<comment type="function">
    <text evidence="1">Required for the association between the dense viroplasm and the viral membranes to form the mature virion (MV).</text>
</comment>
<organismHost>
    <name type="scientific">Procyon lotor</name>
    <name type="common">Raccoon</name>
    <dbReference type="NCBI Taxonomy" id="9654"/>
</organismHost>
<reference evidence="6 7" key="1">
    <citation type="journal article" date="2015" name="J. Gen. Virol.">
        <title>Genome sequence and comparative virulence of raccoonpox virus: the first North American poxvirus sequence.</title>
        <authorList>
            <person name="Fleischauer C."/>
            <person name="Upton C."/>
            <person name="Victoria J."/>
            <person name="Jones G.J."/>
            <person name="Roper R.L."/>
        </authorList>
    </citation>
    <scope>NUCLEOTIDE SEQUENCE [LARGE SCALE GENOMIC DNA]</scope>
    <source>
        <strain evidence="6 7">Herman</strain>
    </source>
</reference>
<proteinExistence type="inferred from homology"/>
<evidence type="ECO:0000256" key="3">
    <source>
        <dbReference type="ARBA" id="ARBA00034722"/>
    </source>
</evidence>
<evidence type="ECO:0000313" key="6">
    <source>
        <dbReference type="EMBL" id="AKJ93779.1"/>
    </source>
</evidence>
<evidence type="ECO:0000256" key="2">
    <source>
        <dbReference type="ARBA" id="ARBA00022553"/>
    </source>
</evidence>
<gene>
    <name evidence="6" type="ORF">RCNV-Herman-146</name>
</gene>
<keyword evidence="7" id="KW-1185">Reference proteome</keyword>
<evidence type="ECO:0000313" key="7">
    <source>
        <dbReference type="Proteomes" id="UP000101745"/>
    </source>
</evidence>
<dbReference type="InterPro" id="IPR009257">
    <property type="entry name" value="Chordopox_A30L"/>
</dbReference>
<name>A0A0G3G073_RACVI</name>
<sequence>MEDINEANFSHLLINLSNNKDIDSQYSSTLSVIHELISAINFKIFTINKKSKKNSKSNEQHPVVHHGVSSGREINRR</sequence>
<evidence type="ECO:0000256" key="1">
    <source>
        <dbReference type="ARBA" id="ARBA00003527"/>
    </source>
</evidence>
<accession>A0A0G3G073</accession>